<evidence type="ECO:0000259" key="2">
    <source>
        <dbReference type="Pfam" id="PF02872"/>
    </source>
</evidence>
<dbReference type="Pfam" id="PF02872">
    <property type="entry name" value="5_nucleotid_C"/>
    <property type="match status" value="1"/>
</dbReference>
<evidence type="ECO:0000313" key="4">
    <source>
        <dbReference type="Proteomes" id="UP001163328"/>
    </source>
</evidence>
<dbReference type="RefSeq" id="WP_264434659.1">
    <property type="nucleotide sequence ID" value="NZ_CP081495.1"/>
</dbReference>
<accession>A0ABY6M0T4</accession>
<dbReference type="Proteomes" id="UP001163328">
    <property type="component" value="Chromosome"/>
</dbReference>
<dbReference type="InterPro" id="IPR036907">
    <property type="entry name" value="5'-Nucleotdase_C_sf"/>
</dbReference>
<sequence>MAKLVKYNRLFAINFSLLASLAISGCAQQSFQTTGIEAKNIPINSDYSENAEILEFIAPYKNKIDTDMNTVLTHASVVYDKANGKWQTNIGDLFAVFVEEAGNPIYKARTGNEIDMCLLNHGGIRAIIPAGEVKMRNAFEVMPFENSLYVAELKGETIYKMVEYLLREQKPHPLHNIQIVVDQQTNQPKSIKIKGVEVEKDKIYHVATNDYLVNGGDYMVFFNDAVQKHDLNYKLRDITIDYFKKVDTLPVIKQSIFIFE</sequence>
<gene>
    <name evidence="3" type="ORF">K5I29_04475</name>
</gene>
<keyword evidence="1" id="KW-0732">Signal</keyword>
<protein>
    <submittedName>
        <fullName evidence="3">5'-nucleotidase C-terminal domain-containing protein</fullName>
    </submittedName>
</protein>
<dbReference type="InterPro" id="IPR008334">
    <property type="entry name" value="5'-Nucleotdase_C"/>
</dbReference>
<feature type="domain" description="5'-Nucleotidase C-terminal" evidence="2">
    <location>
        <begin position="82"/>
        <end position="219"/>
    </location>
</feature>
<dbReference type="PROSITE" id="PS51257">
    <property type="entry name" value="PROKAR_LIPOPROTEIN"/>
    <property type="match status" value="1"/>
</dbReference>
<evidence type="ECO:0000313" key="3">
    <source>
        <dbReference type="EMBL" id="UYW02163.1"/>
    </source>
</evidence>
<dbReference type="EMBL" id="CP081495">
    <property type="protein sequence ID" value="UYW02163.1"/>
    <property type="molecule type" value="Genomic_DNA"/>
</dbReference>
<dbReference type="Gene3D" id="3.90.780.10">
    <property type="entry name" value="5'-Nucleotidase, C-terminal domain"/>
    <property type="match status" value="1"/>
</dbReference>
<evidence type="ECO:0000256" key="1">
    <source>
        <dbReference type="SAM" id="SignalP"/>
    </source>
</evidence>
<proteinExistence type="predicted"/>
<reference evidence="3" key="1">
    <citation type="submission" date="2021-08" db="EMBL/GenBank/DDBJ databases">
        <title>Flavobacterium sp. strain CC-SYL302.</title>
        <authorList>
            <person name="Lin S.-Y."/>
            <person name="Lee T.-H."/>
            <person name="Young C.-C."/>
        </authorList>
    </citation>
    <scope>NUCLEOTIDE SEQUENCE</scope>
    <source>
        <strain evidence="3">CC-SYL302</strain>
    </source>
</reference>
<dbReference type="PRINTS" id="PR01607">
    <property type="entry name" value="APYRASEFAMLY"/>
</dbReference>
<dbReference type="InterPro" id="IPR006179">
    <property type="entry name" value="5_nucleotidase/apyrase"/>
</dbReference>
<dbReference type="PANTHER" id="PTHR11575">
    <property type="entry name" value="5'-NUCLEOTIDASE-RELATED"/>
    <property type="match status" value="1"/>
</dbReference>
<keyword evidence="4" id="KW-1185">Reference proteome</keyword>
<dbReference type="SUPFAM" id="SSF55816">
    <property type="entry name" value="5'-nucleotidase (syn. UDP-sugar hydrolase), C-terminal domain"/>
    <property type="match status" value="1"/>
</dbReference>
<organism evidence="3 4">
    <name type="scientific">Flavobacterium agricola</name>
    <dbReference type="NCBI Taxonomy" id="2870839"/>
    <lineage>
        <taxon>Bacteria</taxon>
        <taxon>Pseudomonadati</taxon>
        <taxon>Bacteroidota</taxon>
        <taxon>Flavobacteriia</taxon>
        <taxon>Flavobacteriales</taxon>
        <taxon>Flavobacteriaceae</taxon>
        <taxon>Flavobacterium</taxon>
    </lineage>
</organism>
<name>A0ABY6M0T4_9FLAO</name>
<feature type="chain" id="PRO_5045583323" evidence="1">
    <location>
        <begin position="28"/>
        <end position="260"/>
    </location>
</feature>
<dbReference type="PANTHER" id="PTHR11575:SF24">
    <property type="entry name" value="5'-NUCLEOTIDASE"/>
    <property type="match status" value="1"/>
</dbReference>
<feature type="signal peptide" evidence="1">
    <location>
        <begin position="1"/>
        <end position="27"/>
    </location>
</feature>